<dbReference type="InterPro" id="IPR021858">
    <property type="entry name" value="Fun_TF"/>
</dbReference>
<dbReference type="AlphaFoldDB" id="W7HW19"/>
<reference evidence="1 2" key="1">
    <citation type="submission" date="2013-05" db="EMBL/GenBank/DDBJ databases">
        <title>Drechslerella stenobrocha genome reveals carnivorous origination and mechanical trapping mechanism of predatory fungi.</title>
        <authorList>
            <person name="Liu X."/>
            <person name="Zhang W."/>
            <person name="Liu K."/>
        </authorList>
    </citation>
    <scope>NUCLEOTIDE SEQUENCE [LARGE SCALE GENOMIC DNA]</scope>
    <source>
        <strain evidence="1 2">248</strain>
    </source>
</reference>
<dbReference type="Pfam" id="PF11951">
    <property type="entry name" value="Fungal_trans_2"/>
    <property type="match status" value="1"/>
</dbReference>
<proteinExistence type="predicted"/>
<evidence type="ECO:0000313" key="2">
    <source>
        <dbReference type="Proteomes" id="UP000024837"/>
    </source>
</evidence>
<accession>W7HW19</accession>
<dbReference type="OrthoDB" id="5126878at2759"/>
<dbReference type="PANTHER" id="PTHR38111">
    <property type="entry name" value="ZN(2)-C6 FUNGAL-TYPE DOMAIN-CONTAINING PROTEIN-RELATED"/>
    <property type="match status" value="1"/>
</dbReference>
<evidence type="ECO:0000313" key="1">
    <source>
        <dbReference type="EMBL" id="EWC47729.1"/>
    </source>
</evidence>
<keyword evidence="2" id="KW-1185">Reference proteome</keyword>
<dbReference type="PANTHER" id="PTHR38111:SF2">
    <property type="entry name" value="FINGER DOMAIN PROTEIN, PUTATIVE (AFU_ORTHOLOGUE AFUA_1G01560)-RELATED"/>
    <property type="match status" value="1"/>
</dbReference>
<dbReference type="EMBL" id="KI966408">
    <property type="protein sequence ID" value="EWC47729.1"/>
    <property type="molecule type" value="Genomic_DNA"/>
</dbReference>
<protein>
    <recommendedName>
        <fullName evidence="3">Transcription factor domain-containing protein</fullName>
    </recommendedName>
</protein>
<evidence type="ECO:0008006" key="3">
    <source>
        <dbReference type="Google" id="ProtNLM"/>
    </source>
</evidence>
<dbReference type="Proteomes" id="UP000024837">
    <property type="component" value="Unassembled WGS sequence"/>
</dbReference>
<sequence>MQDIVRGNPTHHQVATLPAPLAPKDNQFEVYICCAQKHMRRGGAIDLVLRETLLSEVLTAGANLISSMGVATIPASNSQIFHQTILSFGAILFGSRQGQTSIVGRGYAMHGMTLRHLNQALSDEKCSTRDEVVLSVAALAILECLVPSGPKNYLKHMLGLERLLALRGPLNYSPISAEIYKSVRHMIIFSSLRTGRPSILAGADWKNALRLNCNSDYEIQEQDLFDFLADCTTLLAERDGLLAEYESLLAIWGSDLDQQKLRLQIWARWRVRIWRRSLEVLASLRAWKETWDSDERNAYTVTSGTNFPTCWTPSGPMGAIFADGLPPLDLTFYSFSSGPVAFIMMLYNTTLIYIFRILASLPSGNLETALDAQPPWEHNNDEYFAAERSTALEVFRCVPYLCSIQLRSDFEASPISHWAVTTAWTTLRSNGNESNTKGEDMIGLLEPVRQGRGQPEIVAQGVWEG</sequence>
<organism evidence="1 2">
    <name type="scientific">Drechslerella stenobrocha 248</name>
    <dbReference type="NCBI Taxonomy" id="1043628"/>
    <lineage>
        <taxon>Eukaryota</taxon>
        <taxon>Fungi</taxon>
        <taxon>Dikarya</taxon>
        <taxon>Ascomycota</taxon>
        <taxon>Pezizomycotina</taxon>
        <taxon>Orbiliomycetes</taxon>
        <taxon>Orbiliales</taxon>
        <taxon>Orbiliaceae</taxon>
        <taxon>Drechslerella</taxon>
    </lineage>
</organism>
<name>W7HW19_9PEZI</name>
<gene>
    <name evidence="1" type="ORF">DRE_02929</name>
</gene>
<dbReference type="HOGENOM" id="CLU_021599_5_2_1"/>
<dbReference type="InterPro" id="IPR053178">
    <property type="entry name" value="Osmoadaptation_assoc"/>
</dbReference>